<dbReference type="AlphaFoldDB" id="A0A8C4QT36"/>
<dbReference type="GeneTree" id="ENSGT00940000159120"/>
<keyword evidence="1" id="KW-0677">Repeat</keyword>
<dbReference type="InterPro" id="IPR051070">
    <property type="entry name" value="NF-kappa-B_inhibitor"/>
</dbReference>
<dbReference type="PANTHER" id="PTHR46680:SF3">
    <property type="entry name" value="NF-KAPPA-B INHIBITOR CACTUS"/>
    <property type="match status" value="1"/>
</dbReference>
<name>A0A8C4QT36_EPTBU</name>
<evidence type="ECO:0000256" key="3">
    <source>
        <dbReference type="PROSITE-ProRule" id="PRU00023"/>
    </source>
</evidence>
<dbReference type="PROSITE" id="PS50297">
    <property type="entry name" value="ANK_REP_REGION"/>
    <property type="match status" value="3"/>
</dbReference>
<feature type="repeat" description="ANK" evidence="3">
    <location>
        <begin position="253"/>
        <end position="285"/>
    </location>
</feature>
<dbReference type="GO" id="GO:0051059">
    <property type="term" value="F:NF-kappaB binding"/>
    <property type="evidence" value="ECO:0007669"/>
    <property type="project" value="TreeGrafter"/>
</dbReference>
<dbReference type="SUPFAM" id="SSF48403">
    <property type="entry name" value="Ankyrin repeat"/>
    <property type="match status" value="1"/>
</dbReference>
<reference evidence="5" key="2">
    <citation type="submission" date="2025-09" db="UniProtKB">
        <authorList>
            <consortium name="Ensembl"/>
        </authorList>
    </citation>
    <scope>IDENTIFICATION</scope>
</reference>
<evidence type="ECO:0000256" key="1">
    <source>
        <dbReference type="ARBA" id="ARBA00022737"/>
    </source>
</evidence>
<evidence type="ECO:0000313" key="5">
    <source>
        <dbReference type="Ensembl" id="ENSEBUP00000020128.1"/>
    </source>
</evidence>
<protein>
    <submittedName>
        <fullName evidence="5">NFKB inhibitor epsilon</fullName>
    </submittedName>
</protein>
<dbReference type="InterPro" id="IPR002110">
    <property type="entry name" value="Ankyrin_rpt"/>
</dbReference>
<dbReference type="InterPro" id="IPR036770">
    <property type="entry name" value="Ankyrin_rpt-contain_sf"/>
</dbReference>
<proteinExistence type="predicted"/>
<dbReference type="PANTHER" id="PTHR46680">
    <property type="entry name" value="NF-KAPPA-B INHIBITOR ALPHA"/>
    <property type="match status" value="1"/>
</dbReference>
<accession>A0A8C4QT36</accession>
<reference evidence="5" key="1">
    <citation type="submission" date="2025-08" db="UniProtKB">
        <authorList>
            <consortium name="Ensembl"/>
        </authorList>
    </citation>
    <scope>IDENTIFICATION</scope>
</reference>
<dbReference type="Proteomes" id="UP000694388">
    <property type="component" value="Unplaced"/>
</dbReference>
<evidence type="ECO:0000313" key="6">
    <source>
        <dbReference type="Proteomes" id="UP000694388"/>
    </source>
</evidence>
<dbReference type="SMART" id="SM00248">
    <property type="entry name" value="ANK"/>
    <property type="match status" value="6"/>
</dbReference>
<feature type="repeat" description="ANK" evidence="3">
    <location>
        <begin position="320"/>
        <end position="352"/>
    </location>
</feature>
<evidence type="ECO:0000256" key="4">
    <source>
        <dbReference type="SAM" id="MobiDB-lite"/>
    </source>
</evidence>
<evidence type="ECO:0000256" key="2">
    <source>
        <dbReference type="ARBA" id="ARBA00023043"/>
    </source>
</evidence>
<feature type="repeat" description="ANK" evidence="3">
    <location>
        <begin position="287"/>
        <end position="319"/>
    </location>
</feature>
<dbReference type="GO" id="GO:0071356">
    <property type="term" value="P:cellular response to tumor necrosis factor"/>
    <property type="evidence" value="ECO:0007669"/>
    <property type="project" value="TreeGrafter"/>
</dbReference>
<dbReference type="Ensembl" id="ENSEBUT00000020704.1">
    <property type="protein sequence ID" value="ENSEBUP00000020128.1"/>
    <property type="gene ID" value="ENSEBUG00000012492.1"/>
</dbReference>
<organism evidence="5 6">
    <name type="scientific">Eptatretus burgeri</name>
    <name type="common">Inshore hagfish</name>
    <dbReference type="NCBI Taxonomy" id="7764"/>
    <lineage>
        <taxon>Eukaryota</taxon>
        <taxon>Metazoa</taxon>
        <taxon>Chordata</taxon>
        <taxon>Craniata</taxon>
        <taxon>Vertebrata</taxon>
        <taxon>Cyclostomata</taxon>
        <taxon>Myxini</taxon>
        <taxon>Myxiniformes</taxon>
        <taxon>Myxinidae</taxon>
        <taxon>Eptatretinae</taxon>
        <taxon>Eptatretus</taxon>
    </lineage>
</organism>
<keyword evidence="2 3" id="KW-0040">ANK repeat</keyword>
<dbReference type="Gene3D" id="1.25.40.20">
    <property type="entry name" value="Ankyrin repeat-containing domain"/>
    <property type="match status" value="1"/>
</dbReference>
<sequence>MGGVRVSPSEIPACLHPLGGHVRHATSVQISVRRVLLCLSCPRARSSLDRLAGMELGHPEPWMADPAQRKAVPGKEATTVGVGDDRVDSGIASLTEDEWDLMNNMTRLKVSEDSAPRNPDPHGLPADDGVSPQVSCLRVLTDVNDDGDNLLHQAIIHEFPDVALEVIKLDTNKLLINSLNDLIQTPLHLAIITSQLAVVSALVYAGGDTALRDGNGNTAWHLACTLGREDCLRHMAGALQRNARPLLELYNYHGLNCLHLAVLQRDITMVELLLQLGVNLKSYESRSGRTALHLATELHEPAIVDRLVCYGADLNARTFSGCTPLHLAVGLGDEGTSVLLCHLGANLHVRNGEDDSPMDLAETFPQMTSLFLYDDIRIARQKVC</sequence>
<dbReference type="GO" id="GO:0005829">
    <property type="term" value="C:cytosol"/>
    <property type="evidence" value="ECO:0007669"/>
    <property type="project" value="TreeGrafter"/>
</dbReference>
<feature type="region of interest" description="Disordered" evidence="4">
    <location>
        <begin position="59"/>
        <end position="84"/>
    </location>
</feature>
<dbReference type="PROSITE" id="PS50088">
    <property type="entry name" value="ANK_REPEAT"/>
    <property type="match status" value="4"/>
</dbReference>
<keyword evidence="6" id="KW-1185">Reference proteome</keyword>
<feature type="repeat" description="ANK" evidence="3">
    <location>
        <begin position="185"/>
        <end position="214"/>
    </location>
</feature>
<dbReference type="Pfam" id="PF12796">
    <property type="entry name" value="Ank_2"/>
    <property type="match status" value="2"/>
</dbReference>